<sequence>MEISKWGASYKLGLEEINFAKGASRTGKNFGKVYTAKETHLSYRKETEKFGRGEGGFLMKKGY</sequence>
<accession>E4MS60</accession>
<comment type="caution">
    <text evidence="1">The sequence shown here is derived from an EMBL/GenBank/DDBJ whole genome shotgun (WGS) entry which is preliminary data.</text>
</comment>
<organism evidence="1 2">
    <name type="scientific">Capnocytophaga ochracea F0287</name>
    <dbReference type="NCBI Taxonomy" id="873517"/>
    <lineage>
        <taxon>Bacteria</taxon>
        <taxon>Pseudomonadati</taxon>
        <taxon>Bacteroidota</taxon>
        <taxon>Flavobacteriia</taxon>
        <taxon>Flavobacteriales</taxon>
        <taxon>Flavobacteriaceae</taxon>
        <taxon>Capnocytophaga</taxon>
    </lineage>
</organism>
<reference evidence="1 2" key="1">
    <citation type="submission" date="2010-10" db="EMBL/GenBank/DDBJ databases">
        <authorList>
            <person name="Muzny D."/>
            <person name="Qin X."/>
            <person name="Deng J."/>
            <person name="Jiang H."/>
            <person name="Liu Y."/>
            <person name="Qu J."/>
            <person name="Song X.-Z."/>
            <person name="Zhang L."/>
            <person name="Thornton R."/>
            <person name="Coyle M."/>
            <person name="Francisco L."/>
            <person name="Jackson L."/>
            <person name="Javaid M."/>
            <person name="Korchina V."/>
            <person name="Kovar C."/>
            <person name="Mata R."/>
            <person name="Mathew T."/>
            <person name="Ngo R."/>
            <person name="Nguyen L."/>
            <person name="Nguyen N."/>
            <person name="Okwuonu G."/>
            <person name="Ongeri F."/>
            <person name="Pham C."/>
            <person name="Simmons D."/>
            <person name="Wilczek-Boney K."/>
            <person name="Hale W."/>
            <person name="Jakkamsetti A."/>
            <person name="Pham P."/>
            <person name="Ruth R."/>
            <person name="San Lucas F."/>
            <person name="Warren J."/>
            <person name="Zhang J."/>
            <person name="Zhao Z."/>
            <person name="Zhou C."/>
            <person name="Zhu D."/>
            <person name="Lee S."/>
            <person name="Bess C."/>
            <person name="Blankenburg K."/>
            <person name="Forbes L."/>
            <person name="Fu Q."/>
            <person name="Gubbala S."/>
            <person name="Hirani K."/>
            <person name="Jayaseelan J.C."/>
            <person name="Lara F."/>
            <person name="Munidasa M."/>
            <person name="Palculict T."/>
            <person name="Patil S."/>
            <person name="Pu L.-L."/>
            <person name="Saada N."/>
            <person name="Tang L."/>
            <person name="Weissenberger G."/>
            <person name="Zhu Y."/>
            <person name="Hemphill L."/>
            <person name="Shang Y."/>
            <person name="Youmans B."/>
            <person name="Ayvaz T."/>
            <person name="Ross M."/>
            <person name="Santibanez J."/>
            <person name="Aqrawi P."/>
            <person name="Gross S."/>
            <person name="Joshi V."/>
            <person name="Fowler G."/>
            <person name="Nazareth L."/>
            <person name="Reid J."/>
            <person name="Worley K."/>
            <person name="Petrosino J."/>
            <person name="Highlander S."/>
            <person name="Gibbs R."/>
        </authorList>
    </citation>
    <scope>NUCLEOTIDE SEQUENCE [LARGE SCALE GENOMIC DNA]</scope>
    <source>
        <strain evidence="1 2">F0287</strain>
    </source>
</reference>
<name>E4MS60_CAPOC</name>
<dbReference type="Proteomes" id="UP000005391">
    <property type="component" value="Unassembled WGS sequence"/>
</dbReference>
<protein>
    <submittedName>
        <fullName evidence="1">Uncharacterized protein</fullName>
    </submittedName>
</protein>
<dbReference type="AlphaFoldDB" id="E4MS60"/>
<proteinExistence type="predicted"/>
<evidence type="ECO:0000313" key="2">
    <source>
        <dbReference type="Proteomes" id="UP000005391"/>
    </source>
</evidence>
<dbReference type="EMBL" id="AEOH01000034">
    <property type="protein sequence ID" value="EFS97469.1"/>
    <property type="molecule type" value="Genomic_DNA"/>
</dbReference>
<evidence type="ECO:0000313" key="1">
    <source>
        <dbReference type="EMBL" id="EFS97469.1"/>
    </source>
</evidence>
<dbReference type="HOGENOM" id="CLU_3005655_0_0_10"/>
<gene>
    <name evidence="1" type="ORF">HMPREF1977_1220</name>
</gene>